<name>A0AAV2Z273_9STRA</name>
<dbReference type="PANTHER" id="PTHR47481:SF7">
    <property type="entry name" value="CCHC-TYPE DOMAIN-CONTAINING PROTEIN"/>
    <property type="match status" value="1"/>
</dbReference>
<dbReference type="PANTHER" id="PTHR47481">
    <property type="match status" value="1"/>
</dbReference>
<accession>A0AAV2Z273</accession>
<protein>
    <recommendedName>
        <fullName evidence="2">Retrovirus-related Pol polyprotein from transposon TNT 1-94-like beta-barrel domain-containing protein</fullName>
    </recommendedName>
</protein>
<proteinExistence type="predicted"/>
<dbReference type="Pfam" id="PF14223">
    <property type="entry name" value="Retrotran_gag_2"/>
    <property type="match status" value="1"/>
</dbReference>
<evidence type="ECO:0000313" key="4">
    <source>
        <dbReference type="Proteomes" id="UP001146120"/>
    </source>
</evidence>
<keyword evidence="4" id="KW-1185">Reference proteome</keyword>
<organism evidence="3 4">
    <name type="scientific">Lagenidium giganteum</name>
    <dbReference type="NCBI Taxonomy" id="4803"/>
    <lineage>
        <taxon>Eukaryota</taxon>
        <taxon>Sar</taxon>
        <taxon>Stramenopiles</taxon>
        <taxon>Oomycota</taxon>
        <taxon>Peronosporomycetes</taxon>
        <taxon>Pythiales</taxon>
        <taxon>Pythiaceae</taxon>
    </lineage>
</organism>
<sequence length="424" mass="47202">VMSPTTSAAANDIPQDENYDMWEFIARMALARKDLLVPIEGTPEPEKQGYDPNYQVMIREAMSAFQAWTILRVFFVKKNLYNRVQMQKELHAFAIAAGDDLMQHLLQFHELCARLAAVGHVMADEERLVVLLGSLSSDYDGMVRIIESCKDITLLDAKEMLRRELREVQEKAFKAVPRKGNGGRGQGRRRDGQGEKSPSDTDPVFSLQGARAVKGEHVVLASNELFDRTTWLVDSGASSHTYCDRSHFVELKPLNGLLSILIANGKRVTAQGTGTVRLVSDSSEVIVLTEALYVPDLDRRDHVEGEIGEVRRRGMLDFLGNVVLRAPKRGKLYEWNSRRVVIDEAIAASIRKEAAHSGEESATELWHAGLGHIFNDRMASLVKQDVGVLRFRSGSGANDICAGCARWESTLMNTSSSCKRRSTA</sequence>
<gene>
    <name evidence="3" type="ORF">N0F65_000902</name>
</gene>
<feature type="compositionally biased region" description="Basic and acidic residues" evidence="1">
    <location>
        <begin position="188"/>
        <end position="199"/>
    </location>
</feature>
<dbReference type="AlphaFoldDB" id="A0AAV2Z273"/>
<feature type="non-terminal residue" evidence="3">
    <location>
        <position position="1"/>
    </location>
</feature>
<feature type="region of interest" description="Disordered" evidence="1">
    <location>
        <begin position="176"/>
        <end position="204"/>
    </location>
</feature>
<dbReference type="InterPro" id="IPR054722">
    <property type="entry name" value="PolX-like_BBD"/>
</dbReference>
<dbReference type="Proteomes" id="UP001146120">
    <property type="component" value="Unassembled WGS sequence"/>
</dbReference>
<comment type="caution">
    <text evidence="3">The sequence shown here is derived from an EMBL/GenBank/DDBJ whole genome shotgun (WGS) entry which is preliminary data.</text>
</comment>
<feature type="domain" description="Retrovirus-related Pol polyprotein from transposon TNT 1-94-like beta-barrel" evidence="2">
    <location>
        <begin position="231"/>
        <end position="299"/>
    </location>
</feature>
<dbReference type="Pfam" id="PF22936">
    <property type="entry name" value="Pol_BBD"/>
    <property type="match status" value="1"/>
</dbReference>
<reference evidence="3" key="1">
    <citation type="submission" date="2022-11" db="EMBL/GenBank/DDBJ databases">
        <authorList>
            <person name="Morgan W.R."/>
            <person name="Tartar A."/>
        </authorList>
    </citation>
    <scope>NUCLEOTIDE SEQUENCE</scope>
    <source>
        <strain evidence="3">ARSEF 373</strain>
    </source>
</reference>
<evidence type="ECO:0000313" key="3">
    <source>
        <dbReference type="EMBL" id="DAZ99724.1"/>
    </source>
</evidence>
<evidence type="ECO:0000259" key="2">
    <source>
        <dbReference type="Pfam" id="PF22936"/>
    </source>
</evidence>
<evidence type="ECO:0000256" key="1">
    <source>
        <dbReference type="SAM" id="MobiDB-lite"/>
    </source>
</evidence>
<reference evidence="3" key="2">
    <citation type="journal article" date="2023" name="Microbiol Resour">
        <title>Decontamination and Annotation of the Draft Genome Sequence of the Oomycete Lagenidium giganteum ARSEF 373.</title>
        <authorList>
            <person name="Morgan W.R."/>
            <person name="Tartar A."/>
        </authorList>
    </citation>
    <scope>NUCLEOTIDE SEQUENCE</scope>
    <source>
        <strain evidence="3">ARSEF 373</strain>
    </source>
</reference>
<dbReference type="EMBL" id="DAKRPA010000078">
    <property type="protein sequence ID" value="DAZ99724.1"/>
    <property type="molecule type" value="Genomic_DNA"/>
</dbReference>